<dbReference type="RefSeq" id="WP_106530648.1">
    <property type="nucleotide sequence ID" value="NZ_PYAW01000006.1"/>
</dbReference>
<accession>A0A2P8HDY2</accession>
<evidence type="ECO:0000313" key="1">
    <source>
        <dbReference type="EMBL" id="PSL44371.1"/>
    </source>
</evidence>
<protein>
    <submittedName>
        <fullName evidence="1">Uncharacterized protein</fullName>
    </submittedName>
</protein>
<dbReference type="AlphaFoldDB" id="A0A2P8HDY2"/>
<sequence>MGPFTITFEGNKLEVRVQSENVFIVRIPEKMIHIVRRQDNEGASHWFEDGKDNETEQIQSLGETIDTYLQKNSGS</sequence>
<keyword evidence="2" id="KW-1185">Reference proteome</keyword>
<reference evidence="1 2" key="1">
    <citation type="submission" date="2018-03" db="EMBL/GenBank/DDBJ databases">
        <title>Genomic Encyclopedia of Archaeal and Bacterial Type Strains, Phase II (KMG-II): from individual species to whole genera.</title>
        <authorList>
            <person name="Goeker M."/>
        </authorList>
    </citation>
    <scope>NUCLEOTIDE SEQUENCE [LARGE SCALE GENOMIC DNA]</scope>
    <source>
        <strain evidence="1 2">DSM 24859</strain>
    </source>
</reference>
<gene>
    <name evidence="1" type="ORF">CLV51_106237</name>
</gene>
<organism evidence="1 2">
    <name type="scientific">Chitinophaga niastensis</name>
    <dbReference type="NCBI Taxonomy" id="536980"/>
    <lineage>
        <taxon>Bacteria</taxon>
        <taxon>Pseudomonadati</taxon>
        <taxon>Bacteroidota</taxon>
        <taxon>Chitinophagia</taxon>
        <taxon>Chitinophagales</taxon>
        <taxon>Chitinophagaceae</taxon>
        <taxon>Chitinophaga</taxon>
    </lineage>
</organism>
<proteinExistence type="predicted"/>
<dbReference type="OrthoDB" id="676314at2"/>
<comment type="caution">
    <text evidence="1">The sequence shown here is derived from an EMBL/GenBank/DDBJ whole genome shotgun (WGS) entry which is preliminary data.</text>
</comment>
<evidence type="ECO:0000313" key="2">
    <source>
        <dbReference type="Proteomes" id="UP000240971"/>
    </source>
</evidence>
<dbReference type="EMBL" id="PYAW01000006">
    <property type="protein sequence ID" value="PSL44371.1"/>
    <property type="molecule type" value="Genomic_DNA"/>
</dbReference>
<name>A0A2P8HDY2_CHINA</name>
<dbReference type="Proteomes" id="UP000240971">
    <property type="component" value="Unassembled WGS sequence"/>
</dbReference>